<dbReference type="Pfam" id="PF00903">
    <property type="entry name" value="Glyoxalase"/>
    <property type="match status" value="1"/>
</dbReference>
<feature type="domain" description="VOC" evidence="1">
    <location>
        <begin position="7"/>
        <end position="133"/>
    </location>
</feature>
<reference evidence="2 3" key="1">
    <citation type="submission" date="2019-07" db="EMBL/GenBank/DDBJ databases">
        <title>Whole genome shotgun sequence of Streptococcus oligofermentans NBRC 106105.</title>
        <authorList>
            <person name="Hosoyama A."/>
            <person name="Uohara A."/>
            <person name="Ohji S."/>
            <person name="Ichikawa N."/>
        </authorList>
    </citation>
    <scope>NUCLEOTIDE SEQUENCE [LARGE SCALE GENOMIC DNA]</scope>
    <source>
        <strain evidence="2 3">NBRC 106105</strain>
    </source>
</reference>
<dbReference type="EMBL" id="BJYQ01000123">
    <property type="protein sequence ID" value="GEN98001.1"/>
    <property type="molecule type" value="Genomic_DNA"/>
</dbReference>
<dbReference type="InterPro" id="IPR004360">
    <property type="entry name" value="Glyas_Fos-R_dOase_dom"/>
</dbReference>
<name>A0A512AE88_STRCR</name>
<dbReference type="AlphaFoldDB" id="A0A512AE88"/>
<organism evidence="2 3">
    <name type="scientific">Streptococcus cristatus</name>
    <dbReference type="NCBI Taxonomy" id="45634"/>
    <lineage>
        <taxon>Bacteria</taxon>
        <taxon>Bacillati</taxon>
        <taxon>Bacillota</taxon>
        <taxon>Bacilli</taxon>
        <taxon>Lactobacillales</taxon>
        <taxon>Streptococcaceae</taxon>
        <taxon>Streptococcus</taxon>
    </lineage>
</organism>
<dbReference type="InterPro" id="IPR029068">
    <property type="entry name" value="Glyas_Bleomycin-R_OHBP_Dase"/>
</dbReference>
<protein>
    <submittedName>
        <fullName evidence="2">Glyoxalase</fullName>
    </submittedName>
</protein>
<sequence length="133" mass="15107">MEEIFMKIEHIGLYVRDLEAARHFFETYFAATSSVFYHNQKTGFQSYFLTFAEGARLEIMTRADDLADGSRELLFTGYHHLAFSLGSPEAVDELTARLEKDGYLVLSGPRVTGDGYYESNIQAFEGNQIELTV</sequence>
<evidence type="ECO:0000313" key="3">
    <source>
        <dbReference type="Proteomes" id="UP000321868"/>
    </source>
</evidence>
<dbReference type="SUPFAM" id="SSF54593">
    <property type="entry name" value="Glyoxalase/Bleomycin resistance protein/Dihydroxybiphenyl dioxygenase"/>
    <property type="match status" value="1"/>
</dbReference>
<dbReference type="Proteomes" id="UP000321868">
    <property type="component" value="Unassembled WGS sequence"/>
</dbReference>
<proteinExistence type="predicted"/>
<dbReference type="PROSITE" id="PS51819">
    <property type="entry name" value="VOC"/>
    <property type="match status" value="1"/>
</dbReference>
<dbReference type="PANTHER" id="PTHR36113:SF1">
    <property type="entry name" value="GLYOXALASE_BLEOMYCIN RESISTANCE PROTEIN_DIOXYGENASE"/>
    <property type="match status" value="1"/>
</dbReference>
<gene>
    <name evidence="2" type="ORF">SOL01_18750</name>
</gene>
<accession>A0A512AE88</accession>
<dbReference type="InterPro" id="IPR051332">
    <property type="entry name" value="Fosfomycin_Res_Enzymes"/>
</dbReference>
<evidence type="ECO:0000259" key="1">
    <source>
        <dbReference type="PROSITE" id="PS51819"/>
    </source>
</evidence>
<evidence type="ECO:0000313" key="2">
    <source>
        <dbReference type="EMBL" id="GEN98001.1"/>
    </source>
</evidence>
<dbReference type="PANTHER" id="PTHR36113">
    <property type="entry name" value="LYASE, PUTATIVE-RELATED-RELATED"/>
    <property type="match status" value="1"/>
</dbReference>
<comment type="caution">
    <text evidence="2">The sequence shown here is derived from an EMBL/GenBank/DDBJ whole genome shotgun (WGS) entry which is preliminary data.</text>
</comment>
<dbReference type="Gene3D" id="3.10.180.10">
    <property type="entry name" value="2,3-Dihydroxybiphenyl 1,2-Dioxygenase, domain 1"/>
    <property type="match status" value="1"/>
</dbReference>
<dbReference type="InterPro" id="IPR037523">
    <property type="entry name" value="VOC_core"/>
</dbReference>